<accession>A0A1T2XKW3</accession>
<keyword evidence="3" id="KW-0547">Nucleotide-binding</keyword>
<evidence type="ECO:0000256" key="2">
    <source>
        <dbReference type="ARBA" id="ARBA00022448"/>
    </source>
</evidence>
<dbReference type="InterPro" id="IPR027417">
    <property type="entry name" value="P-loop_NTPase"/>
</dbReference>
<gene>
    <name evidence="7" type="ORF">BVG16_07220</name>
</gene>
<dbReference type="AlphaFoldDB" id="A0A1T2XKW3"/>
<dbReference type="EMBL" id="MSZX01000002">
    <property type="protein sequence ID" value="OPA80509.1"/>
    <property type="molecule type" value="Genomic_DNA"/>
</dbReference>
<evidence type="ECO:0000256" key="5">
    <source>
        <dbReference type="SAM" id="MobiDB-lite"/>
    </source>
</evidence>
<dbReference type="Gene3D" id="3.40.50.300">
    <property type="entry name" value="P-loop containing nucleotide triphosphate hydrolases"/>
    <property type="match status" value="1"/>
</dbReference>
<reference evidence="7 8" key="1">
    <citation type="submission" date="2017-01" db="EMBL/GenBank/DDBJ databases">
        <title>Genome analysis of Paenibacillus selenitrireducens ES3-24.</title>
        <authorList>
            <person name="Xu D."/>
            <person name="Yao R."/>
            <person name="Zheng S."/>
        </authorList>
    </citation>
    <scope>NUCLEOTIDE SEQUENCE [LARGE SCALE GENOMIC DNA]</scope>
    <source>
        <strain evidence="7 8">ES3-24</strain>
    </source>
</reference>
<feature type="region of interest" description="Disordered" evidence="5">
    <location>
        <begin position="45"/>
        <end position="76"/>
    </location>
</feature>
<dbReference type="PANTHER" id="PTHR43776">
    <property type="entry name" value="TRANSPORT ATP-BINDING PROTEIN"/>
    <property type="match status" value="1"/>
</dbReference>
<dbReference type="RefSeq" id="WP_233146914.1">
    <property type="nucleotide sequence ID" value="NZ_MSZX01000002.1"/>
</dbReference>
<comment type="similarity">
    <text evidence="1">Belongs to the ABC transporter superfamily.</text>
</comment>
<comment type="caution">
    <text evidence="7">The sequence shown here is derived from an EMBL/GenBank/DDBJ whole genome shotgun (WGS) entry which is preliminary data.</text>
</comment>
<evidence type="ECO:0000256" key="4">
    <source>
        <dbReference type="ARBA" id="ARBA00022840"/>
    </source>
</evidence>
<evidence type="ECO:0000313" key="7">
    <source>
        <dbReference type="EMBL" id="OPA80509.1"/>
    </source>
</evidence>
<name>A0A1T2XKW3_9BACL</name>
<dbReference type="GO" id="GO:0005524">
    <property type="term" value="F:ATP binding"/>
    <property type="evidence" value="ECO:0007669"/>
    <property type="project" value="UniProtKB-KW"/>
</dbReference>
<dbReference type="NCBIfam" id="TIGR01727">
    <property type="entry name" value="oligo_HPY"/>
    <property type="match status" value="1"/>
</dbReference>
<dbReference type="InterPro" id="IPR013563">
    <property type="entry name" value="Oligopep_ABC_C"/>
</dbReference>
<evidence type="ECO:0000313" key="8">
    <source>
        <dbReference type="Proteomes" id="UP000190188"/>
    </source>
</evidence>
<evidence type="ECO:0000259" key="6">
    <source>
        <dbReference type="Pfam" id="PF08352"/>
    </source>
</evidence>
<evidence type="ECO:0000256" key="1">
    <source>
        <dbReference type="ARBA" id="ARBA00005417"/>
    </source>
</evidence>
<proteinExistence type="inferred from homology"/>
<organism evidence="7 8">
    <name type="scientific">Paenibacillus selenitireducens</name>
    <dbReference type="NCBI Taxonomy" id="1324314"/>
    <lineage>
        <taxon>Bacteria</taxon>
        <taxon>Bacillati</taxon>
        <taxon>Bacillota</taxon>
        <taxon>Bacilli</taxon>
        <taxon>Bacillales</taxon>
        <taxon>Paenibacillaceae</taxon>
        <taxon>Paenibacillus</taxon>
    </lineage>
</organism>
<dbReference type="SUPFAM" id="SSF52540">
    <property type="entry name" value="P-loop containing nucleoside triphosphate hydrolases"/>
    <property type="match status" value="1"/>
</dbReference>
<keyword evidence="4" id="KW-0067">ATP-binding</keyword>
<protein>
    <recommendedName>
        <fullName evidence="6">Oligopeptide/dipeptide ABC transporter C-terminal domain-containing protein</fullName>
    </recommendedName>
</protein>
<dbReference type="Proteomes" id="UP000190188">
    <property type="component" value="Unassembled WGS sequence"/>
</dbReference>
<keyword evidence="2" id="KW-0813">Transport</keyword>
<sequence>MEKLVEIVPSEQLFLDPAHHYTKGLLASIPVADPTRKREYVAMQGEIPSPTNPPSGCRFHTRVQRRQPVAADNNRS</sequence>
<evidence type="ECO:0000256" key="3">
    <source>
        <dbReference type="ARBA" id="ARBA00022741"/>
    </source>
</evidence>
<dbReference type="STRING" id="1324314.BVG16_07220"/>
<dbReference type="Pfam" id="PF08352">
    <property type="entry name" value="oligo_HPY"/>
    <property type="match status" value="1"/>
</dbReference>
<keyword evidence="8" id="KW-1185">Reference proteome</keyword>
<dbReference type="GO" id="GO:0015833">
    <property type="term" value="P:peptide transport"/>
    <property type="evidence" value="ECO:0007669"/>
    <property type="project" value="InterPro"/>
</dbReference>
<feature type="domain" description="Oligopeptide/dipeptide ABC transporter C-terminal" evidence="6">
    <location>
        <begin position="5"/>
        <end position="66"/>
    </location>
</feature>
<dbReference type="InterPro" id="IPR050319">
    <property type="entry name" value="ABC_transp_ATP-bind"/>
</dbReference>